<dbReference type="OMA" id="ETTENRC"/>
<feature type="region of interest" description="Disordered" evidence="1">
    <location>
        <begin position="220"/>
        <end position="286"/>
    </location>
</feature>
<reference evidence="4" key="3">
    <citation type="journal article" date="2014" name="Nature">
        <title>Elephant shark genome provides unique insights into gnathostome evolution.</title>
        <authorList>
            <consortium name="International Elephant Shark Genome Sequencing Consortium"/>
            <person name="Venkatesh B."/>
            <person name="Lee A.P."/>
            <person name="Ravi V."/>
            <person name="Maurya A.K."/>
            <person name="Lian M.M."/>
            <person name="Swann J.B."/>
            <person name="Ohta Y."/>
            <person name="Flajnik M.F."/>
            <person name="Sutoh Y."/>
            <person name="Kasahara M."/>
            <person name="Hoon S."/>
            <person name="Gangu V."/>
            <person name="Roy S.W."/>
            <person name="Irimia M."/>
            <person name="Korzh V."/>
            <person name="Kondrychyn I."/>
            <person name="Lim Z.W."/>
            <person name="Tay B.H."/>
            <person name="Tohari S."/>
            <person name="Kong K.W."/>
            <person name="Ho S."/>
            <person name="Lorente-Galdos B."/>
            <person name="Quilez J."/>
            <person name="Marques-Bonet T."/>
            <person name="Raney B.J."/>
            <person name="Ingham P.W."/>
            <person name="Tay A."/>
            <person name="Hillier L.W."/>
            <person name="Minx P."/>
            <person name="Boehm T."/>
            <person name="Wilson R.K."/>
            <person name="Brenner S."/>
            <person name="Warren W.C."/>
        </authorList>
    </citation>
    <scope>NUCLEOTIDE SEQUENCE [LARGE SCALE GENOMIC DNA]</scope>
</reference>
<reference evidence="4" key="1">
    <citation type="journal article" date="2006" name="Science">
        <title>Ancient noncoding elements conserved in the human genome.</title>
        <authorList>
            <person name="Venkatesh B."/>
            <person name="Kirkness E.F."/>
            <person name="Loh Y.H."/>
            <person name="Halpern A.L."/>
            <person name="Lee A.P."/>
            <person name="Johnson J."/>
            <person name="Dandona N."/>
            <person name="Viswanathan L.D."/>
            <person name="Tay A."/>
            <person name="Venter J.C."/>
            <person name="Strausberg R.L."/>
            <person name="Brenner S."/>
        </authorList>
    </citation>
    <scope>NUCLEOTIDE SEQUENCE [LARGE SCALE GENOMIC DNA]</scope>
</reference>
<accession>A0A4W3HP51</accession>
<evidence type="ECO:0000256" key="1">
    <source>
        <dbReference type="SAM" id="MobiDB-lite"/>
    </source>
</evidence>
<dbReference type="GeneID" id="103176363"/>
<proteinExistence type="predicted"/>
<feature type="compositionally biased region" description="Polar residues" evidence="1">
    <location>
        <begin position="641"/>
        <end position="650"/>
    </location>
</feature>
<gene>
    <name evidence="3" type="primary">cobll1b</name>
</gene>
<feature type="compositionally biased region" description="Polar residues" evidence="1">
    <location>
        <begin position="272"/>
        <end position="286"/>
    </location>
</feature>
<evidence type="ECO:0000259" key="2">
    <source>
        <dbReference type="Pfam" id="PF09469"/>
    </source>
</evidence>
<feature type="compositionally biased region" description="Polar residues" evidence="1">
    <location>
        <begin position="483"/>
        <end position="496"/>
    </location>
</feature>
<evidence type="ECO:0000313" key="3">
    <source>
        <dbReference type="Ensembl" id="ENSCMIP00000017045.1"/>
    </source>
</evidence>
<reference evidence="4" key="2">
    <citation type="journal article" date="2007" name="PLoS Biol.">
        <title>Survey sequencing and comparative analysis of the elephant shark (Callorhinchus milii) genome.</title>
        <authorList>
            <person name="Venkatesh B."/>
            <person name="Kirkness E.F."/>
            <person name="Loh Y.H."/>
            <person name="Halpern A.L."/>
            <person name="Lee A.P."/>
            <person name="Johnson J."/>
            <person name="Dandona N."/>
            <person name="Viswanathan L.D."/>
            <person name="Tay A."/>
            <person name="Venter J.C."/>
            <person name="Strausberg R.L."/>
            <person name="Brenner S."/>
        </authorList>
    </citation>
    <scope>NUCLEOTIDE SEQUENCE [LARGE SCALE GENOMIC DNA]</scope>
</reference>
<feature type="region of interest" description="Disordered" evidence="1">
    <location>
        <begin position="527"/>
        <end position="559"/>
    </location>
</feature>
<dbReference type="GeneTree" id="ENSGT00530000063608"/>
<dbReference type="AlphaFoldDB" id="A0A4W3HP51"/>
<dbReference type="CTD" id="100332245"/>
<dbReference type="PANTHER" id="PTHR21557:SF2">
    <property type="entry name" value="CORDON-BLEU PROTEIN-LIKE 1"/>
    <property type="match status" value="1"/>
</dbReference>
<feature type="domain" description="Cordon-bleu ubiquitin-like" evidence="2">
    <location>
        <begin position="91"/>
        <end position="175"/>
    </location>
</feature>
<dbReference type="Ensembl" id="ENSCMIT00000017381.1">
    <property type="protein sequence ID" value="ENSCMIP00000017045.1"/>
    <property type="gene ID" value="ENSCMIG00000008157.1"/>
</dbReference>
<dbReference type="STRING" id="7868.ENSCMIP00000017045"/>
<feature type="compositionally biased region" description="Basic and acidic residues" evidence="1">
    <location>
        <begin position="700"/>
        <end position="716"/>
    </location>
</feature>
<reference evidence="3" key="4">
    <citation type="submission" date="2025-08" db="UniProtKB">
        <authorList>
            <consortium name="Ensembl"/>
        </authorList>
    </citation>
    <scope>IDENTIFICATION</scope>
</reference>
<feature type="region of interest" description="Disordered" evidence="1">
    <location>
        <begin position="585"/>
        <end position="612"/>
    </location>
</feature>
<dbReference type="Pfam" id="PF09469">
    <property type="entry name" value="Cobl"/>
    <property type="match status" value="1"/>
</dbReference>
<feature type="region of interest" description="Disordered" evidence="1">
    <location>
        <begin position="1088"/>
        <end position="1115"/>
    </location>
</feature>
<feature type="region of interest" description="Disordered" evidence="1">
    <location>
        <begin position="994"/>
        <end position="1021"/>
    </location>
</feature>
<protein>
    <recommendedName>
        <fullName evidence="2">Cordon-bleu ubiquitin-like domain-containing protein</fullName>
    </recommendedName>
</protein>
<feature type="compositionally biased region" description="Polar residues" evidence="1">
    <location>
        <begin position="767"/>
        <end position="781"/>
    </location>
</feature>
<feature type="region of interest" description="Disordered" evidence="1">
    <location>
        <begin position="635"/>
        <end position="654"/>
    </location>
</feature>
<dbReference type="InterPro" id="IPR019025">
    <property type="entry name" value="Cordon-bleu_ubiquitin_domain"/>
</dbReference>
<feature type="region of interest" description="Disordered" evidence="1">
    <location>
        <begin position="917"/>
        <end position="946"/>
    </location>
</feature>
<feature type="region of interest" description="Disordered" evidence="1">
    <location>
        <begin position="1035"/>
        <end position="1056"/>
    </location>
</feature>
<feature type="compositionally biased region" description="Low complexity" evidence="1">
    <location>
        <begin position="679"/>
        <end position="692"/>
    </location>
</feature>
<dbReference type="OrthoDB" id="8882621at2759"/>
<dbReference type="GO" id="GO:0003785">
    <property type="term" value="F:actin monomer binding"/>
    <property type="evidence" value="ECO:0007669"/>
    <property type="project" value="InterPro"/>
</dbReference>
<feature type="region of interest" description="Disordered" evidence="1">
    <location>
        <begin position="795"/>
        <end position="818"/>
    </location>
</feature>
<feature type="compositionally biased region" description="Low complexity" evidence="1">
    <location>
        <begin position="354"/>
        <end position="375"/>
    </location>
</feature>
<sequence>MEHKENVLDTDVNLTVVLPGGGEQITSINGSKPVMDLLVYLCGKYHLNPSSHTMDLLGREKRLIRFKPNTLVGTLEVETVILKQKQLEEKKRPIAVVPEQTVRVVVNYKKTQKTIVRVSPNVPLQELVPVIGSKCEFDTKTTLLVKSFECQDPLDLTKSLNELGLREVYAMDTGIGSSQAYSQGVSVQQGQHQLTDSMNSLQREKENKGFLNFFRLSKKKREKAPSAPATPPINQQRQLGTAAPSAHCPTYESNTLPSTIPKKRRAPPPPLSTSQSVPKDLSQQTLTRPLSYVLQTCEEQDTTSLTRQRAKSLRDETLSSSSSLKRTKRKAPLPPCKVTDQKSPDPEESVQGAVVSCPSPNVSESPSSQVSSPSVGIGSEHSLDEIAEKEETRAIDIDDVQLQQDTVSPNVSVDISTIAQTNIHTERTDVPSPLNATDEQTDVKSEGNVRSFSPAEDVPIFRARDENLMIAKEVKDQAKPDIVQNTPISGDASHQTIQEKSKEMSPSDTLGTSVDKGKAVGVVERSTDTNTHLVPEHSVNLQPSPVKDKGHPKPPRKLNDVSRIQTEDVNNTLSIQHTETLNESIIPSPDRSLHNKETLTQGTEKSTLNTLSTSGHDVEVNKSTLAIISSEDQNGKLADTKPTQHISQGLTGKEQVPTDVNTTATESLTGSRIDCNVPSLPSDTVRSPSSSSKASLVYKCESEPKPKPSNEITREYTPKIGMTTYKIVPSKSLGKGTETLEQTSSSSQYIAQEPAKQLHSPAGLHQPQDQSNTQNEPVVSQQTANIEATVTQLPISPTTQCHPPNPSNPESVVDHPSVPSTVMVNKSDRVTPGNKMNPGSMFLHLQKRKSGQYVTSAIARTSSLSCQSSFEEETQDLIKEDNGMPLREVSSPDGDNVDIIIPPPPEFASQDTAQKDCHKPADVSHTGKVRPSEKQSRESMCLKSKSSQALRTTMVAKKYNSTSPSPFALAVSSAVRKTQTPLVKAQCAKTVPLPPSSVTATPKGINVPPSTPKEDTYHSNTVKQVVSSEIKPKNDWYNKRSQPRTWPVKPRVPPPTAKKPILITQISDPGAIHQAVLDAIRSGEGAAKLKKNQDASENVSINGKSIPNRSLSSSE</sequence>
<dbReference type="PANTHER" id="PTHR21557">
    <property type="entry name" value="CORDON-BLEU"/>
    <property type="match status" value="1"/>
</dbReference>
<feature type="region of interest" description="Disordered" evidence="1">
    <location>
        <begin position="483"/>
        <end position="514"/>
    </location>
</feature>
<feature type="compositionally biased region" description="Polar residues" evidence="1">
    <location>
        <begin position="598"/>
        <end position="612"/>
    </location>
</feature>
<dbReference type="InParanoid" id="A0A4W3HP51"/>
<dbReference type="Gene3D" id="3.10.20.90">
    <property type="entry name" value="Phosphatidylinositol 3-kinase Catalytic Subunit, Chain A, domain 1"/>
    <property type="match status" value="1"/>
</dbReference>
<feature type="region of interest" description="Disordered" evidence="1">
    <location>
        <begin position="301"/>
        <end position="378"/>
    </location>
</feature>
<dbReference type="KEGG" id="cmk:103176363"/>
<feature type="region of interest" description="Disordered" evidence="1">
    <location>
        <begin position="428"/>
        <end position="451"/>
    </location>
</feature>
<feature type="region of interest" description="Disordered" evidence="1">
    <location>
        <begin position="677"/>
        <end position="716"/>
    </location>
</feature>
<reference evidence="3" key="5">
    <citation type="submission" date="2025-09" db="UniProtKB">
        <authorList>
            <consortium name="Ensembl"/>
        </authorList>
    </citation>
    <scope>IDENTIFICATION</scope>
</reference>
<feature type="compositionally biased region" description="Polar residues" evidence="1">
    <location>
        <begin position="1095"/>
        <end position="1115"/>
    </location>
</feature>
<feature type="region of interest" description="Disordered" evidence="1">
    <location>
        <begin position="736"/>
        <end position="781"/>
    </location>
</feature>
<evidence type="ECO:0000313" key="4">
    <source>
        <dbReference type="Proteomes" id="UP000314986"/>
    </source>
</evidence>
<dbReference type="InterPro" id="IPR039895">
    <property type="entry name" value="COBL-like"/>
</dbReference>
<organism evidence="3 4">
    <name type="scientific">Callorhinchus milii</name>
    <name type="common">Ghost shark</name>
    <dbReference type="NCBI Taxonomy" id="7868"/>
    <lineage>
        <taxon>Eukaryota</taxon>
        <taxon>Metazoa</taxon>
        <taxon>Chordata</taxon>
        <taxon>Craniata</taxon>
        <taxon>Vertebrata</taxon>
        <taxon>Chondrichthyes</taxon>
        <taxon>Holocephali</taxon>
        <taxon>Chimaeriformes</taxon>
        <taxon>Callorhinchidae</taxon>
        <taxon>Callorhinchus</taxon>
    </lineage>
</organism>
<keyword evidence="4" id="KW-1185">Reference proteome</keyword>
<name>A0A4W3HP51_CALMI</name>
<dbReference type="Proteomes" id="UP000314986">
    <property type="component" value="Unassembled WGS sequence"/>
</dbReference>